<evidence type="ECO:0000256" key="1">
    <source>
        <dbReference type="SAM" id="SignalP"/>
    </source>
</evidence>
<sequence>MKKTLIVLMILVSSNLFAQSSPQNLIDTFFATYEKDAGKAVKDLYATNKWTDRIKDDIDKIIGTVNGFTESYMGKYYGQELITTKKFAESFVLYSYLVKYDRQPLRFIFKFYKPNDEWVLYSYALDDNLDDEIQEAAKLYYLNLDKE</sequence>
<comment type="caution">
    <text evidence="2">The sequence shown here is derived from an EMBL/GenBank/DDBJ whole genome shotgun (WGS) entry which is preliminary data.</text>
</comment>
<dbReference type="OrthoDB" id="1367364at2"/>
<name>A0A5C4SGK4_9FLAO</name>
<evidence type="ECO:0000313" key="3">
    <source>
        <dbReference type="Proteomes" id="UP000308713"/>
    </source>
</evidence>
<organism evidence="2 3">
    <name type="scientific">Allotamlana fucoidanivorans</name>
    <dbReference type="NCBI Taxonomy" id="2583814"/>
    <lineage>
        <taxon>Bacteria</taxon>
        <taxon>Pseudomonadati</taxon>
        <taxon>Bacteroidota</taxon>
        <taxon>Flavobacteriia</taxon>
        <taxon>Flavobacteriales</taxon>
        <taxon>Flavobacteriaceae</taxon>
        <taxon>Allotamlana</taxon>
    </lineage>
</organism>
<gene>
    <name evidence="2" type="ORF">FGF67_15020</name>
</gene>
<evidence type="ECO:0008006" key="4">
    <source>
        <dbReference type="Google" id="ProtNLM"/>
    </source>
</evidence>
<feature type="signal peptide" evidence="1">
    <location>
        <begin position="1"/>
        <end position="18"/>
    </location>
</feature>
<feature type="chain" id="PRO_5022759673" description="DUF3887 domain-containing protein" evidence="1">
    <location>
        <begin position="19"/>
        <end position="147"/>
    </location>
</feature>
<dbReference type="RefSeq" id="WP_139698583.1">
    <property type="nucleotide sequence ID" value="NZ_CP074074.1"/>
</dbReference>
<reference evidence="2 3" key="1">
    <citation type="submission" date="2019-05" db="EMBL/GenBank/DDBJ databases">
        <title>Tamlana fucoidanivorans sp. nov., isolated from the surface of algae collected from Fujian province in China.</title>
        <authorList>
            <person name="Li J."/>
        </authorList>
    </citation>
    <scope>NUCLEOTIDE SEQUENCE [LARGE SCALE GENOMIC DNA]</scope>
    <source>
        <strain evidence="2 3">CW2-9</strain>
    </source>
</reference>
<proteinExistence type="predicted"/>
<dbReference type="Proteomes" id="UP000308713">
    <property type="component" value="Unassembled WGS sequence"/>
</dbReference>
<protein>
    <recommendedName>
        <fullName evidence="4">DUF3887 domain-containing protein</fullName>
    </recommendedName>
</protein>
<keyword evidence="3" id="KW-1185">Reference proteome</keyword>
<keyword evidence="1" id="KW-0732">Signal</keyword>
<accession>A0A5C4SGK4</accession>
<evidence type="ECO:0000313" key="2">
    <source>
        <dbReference type="EMBL" id="TNJ41873.1"/>
    </source>
</evidence>
<dbReference type="EMBL" id="VDCS01000016">
    <property type="protein sequence ID" value="TNJ41873.1"/>
    <property type="molecule type" value="Genomic_DNA"/>
</dbReference>
<dbReference type="AlphaFoldDB" id="A0A5C4SGK4"/>